<reference evidence="2" key="2">
    <citation type="submission" date="2015-01" db="EMBL/GenBank/DDBJ databases">
        <title>Evolutionary Origins and Diversification of the Mycorrhizal Mutualists.</title>
        <authorList>
            <consortium name="DOE Joint Genome Institute"/>
            <consortium name="Mycorrhizal Genomics Consortium"/>
            <person name="Kohler A."/>
            <person name="Kuo A."/>
            <person name="Nagy L.G."/>
            <person name="Floudas D."/>
            <person name="Copeland A."/>
            <person name="Barry K.W."/>
            <person name="Cichocki N."/>
            <person name="Veneault-Fourrey C."/>
            <person name="LaButti K."/>
            <person name="Lindquist E.A."/>
            <person name="Lipzen A."/>
            <person name="Lundell T."/>
            <person name="Morin E."/>
            <person name="Murat C."/>
            <person name="Riley R."/>
            <person name="Ohm R."/>
            <person name="Sun H."/>
            <person name="Tunlid A."/>
            <person name="Henrissat B."/>
            <person name="Grigoriev I.V."/>
            <person name="Hibbett D.S."/>
            <person name="Martin F."/>
        </authorList>
    </citation>
    <scope>NUCLEOTIDE SEQUENCE [LARGE SCALE GENOMIC DNA]</scope>
    <source>
        <strain evidence="2">Ve08.2h10</strain>
    </source>
</reference>
<organism evidence="1 2">
    <name type="scientific">Paxillus rubicundulus Ve08.2h10</name>
    <dbReference type="NCBI Taxonomy" id="930991"/>
    <lineage>
        <taxon>Eukaryota</taxon>
        <taxon>Fungi</taxon>
        <taxon>Dikarya</taxon>
        <taxon>Basidiomycota</taxon>
        <taxon>Agaricomycotina</taxon>
        <taxon>Agaricomycetes</taxon>
        <taxon>Agaricomycetidae</taxon>
        <taxon>Boletales</taxon>
        <taxon>Paxilineae</taxon>
        <taxon>Paxillaceae</taxon>
        <taxon>Paxillus</taxon>
    </lineage>
</organism>
<feature type="non-terminal residue" evidence="1">
    <location>
        <position position="125"/>
    </location>
</feature>
<name>A0A0D0CR09_9AGAM</name>
<dbReference type="HOGENOM" id="CLU_1998006_0_0_1"/>
<dbReference type="Proteomes" id="UP000054538">
    <property type="component" value="Unassembled WGS sequence"/>
</dbReference>
<dbReference type="STRING" id="930991.A0A0D0CR09"/>
<evidence type="ECO:0000313" key="1">
    <source>
        <dbReference type="EMBL" id="KIK73261.1"/>
    </source>
</evidence>
<keyword evidence="2" id="KW-1185">Reference proteome</keyword>
<dbReference type="AlphaFoldDB" id="A0A0D0CR09"/>
<proteinExistence type="predicted"/>
<accession>A0A0D0CR09</accession>
<evidence type="ECO:0000313" key="2">
    <source>
        <dbReference type="Proteomes" id="UP000054538"/>
    </source>
</evidence>
<protein>
    <submittedName>
        <fullName evidence="1">Uncharacterized protein</fullName>
    </submittedName>
</protein>
<dbReference type="EMBL" id="KN829938">
    <property type="protein sequence ID" value="KIK73261.1"/>
    <property type="molecule type" value="Genomic_DNA"/>
</dbReference>
<feature type="non-terminal residue" evidence="1">
    <location>
        <position position="1"/>
    </location>
</feature>
<reference evidence="1 2" key="1">
    <citation type="submission" date="2014-04" db="EMBL/GenBank/DDBJ databases">
        <authorList>
            <consortium name="DOE Joint Genome Institute"/>
            <person name="Kuo A."/>
            <person name="Kohler A."/>
            <person name="Jargeat P."/>
            <person name="Nagy L.G."/>
            <person name="Floudas D."/>
            <person name="Copeland A."/>
            <person name="Barry K.W."/>
            <person name="Cichocki N."/>
            <person name="Veneault-Fourrey C."/>
            <person name="LaButti K."/>
            <person name="Lindquist E.A."/>
            <person name="Lipzen A."/>
            <person name="Lundell T."/>
            <person name="Morin E."/>
            <person name="Murat C."/>
            <person name="Sun H."/>
            <person name="Tunlid A."/>
            <person name="Henrissat B."/>
            <person name="Grigoriev I.V."/>
            <person name="Hibbett D.S."/>
            <person name="Martin F."/>
            <person name="Nordberg H.P."/>
            <person name="Cantor M.N."/>
            <person name="Hua S.X."/>
        </authorList>
    </citation>
    <scope>NUCLEOTIDE SEQUENCE [LARGE SCALE GENOMIC DNA]</scope>
    <source>
        <strain evidence="1 2">Ve08.2h10</strain>
    </source>
</reference>
<gene>
    <name evidence="1" type="ORF">PAXRUDRAFT_607103</name>
</gene>
<sequence>IQKYLSCSLLTFELEGIHHALWKSSTHSASNKRADDHNVCSYVPESDCSSYWSQHENHSPHEGIVVEDRCSPARSDPEGRPRKLNSLDLAFLEGCIEHTPDIYILELWQELEEACGITVHETTIV</sequence>
<dbReference type="InParanoid" id="A0A0D0CR09"/>
<dbReference type="OrthoDB" id="3203937at2759"/>